<dbReference type="Pfam" id="PF07995">
    <property type="entry name" value="GSDH"/>
    <property type="match status" value="1"/>
</dbReference>
<feature type="signal peptide" evidence="1">
    <location>
        <begin position="1"/>
        <end position="22"/>
    </location>
</feature>
<sequence length="428" mass="46609">MIGWRAILAAAALFGLAPPAAGQQASRAYAVEGDCGGRPATQVRMAEGYCLGRVWQRTGDEGPRMPRGLLELTNGDWLVTDLGGWEAGRGALWRLSLQPDGAVRWTRLMDRLSMPHTIAKGPDGRVYLAEMSRIIAFDPARPDRAVAVVEGLPDNRLHENRHPLSSFVFDGDGALLVNVGAPSDRCLDAREAPRRDARGRCVEEAEQGMVRRYAPAGNGRWSAEWRPYATGLRNSVAMVRHPAGAIFQAENSVDLNEPGRPYDEINRLQSGRHYGWPYCTDMRTPMPGWTAAEARCDQRTAPVSLLPPHAAPLAMLYYDGAMFPELRGRLLMSWHGYRRAAGRVVALETDWSGAPLTATRALYAIYPRGALAYPADAPAPQGKVLTPGWSAQAGRHPQGSPAGLAVARDGSIWIADDRAAAILRIARP</sequence>
<dbReference type="PANTHER" id="PTHR19328">
    <property type="entry name" value="HEDGEHOG-INTERACTING PROTEIN"/>
    <property type="match status" value="1"/>
</dbReference>
<gene>
    <name evidence="3" type="ORF">GGR12_000365</name>
</gene>
<reference evidence="3 4" key="1">
    <citation type="submission" date="2020-08" db="EMBL/GenBank/DDBJ databases">
        <title>Genomic Encyclopedia of Type Strains, Phase IV (KMG-IV): sequencing the most valuable type-strain genomes for metagenomic binning, comparative biology and taxonomic classification.</title>
        <authorList>
            <person name="Goeker M."/>
        </authorList>
    </citation>
    <scope>NUCLEOTIDE SEQUENCE [LARGE SCALE GENOMIC DNA]</scope>
    <source>
        <strain evidence="3 4">DSM 23960</strain>
    </source>
</reference>
<dbReference type="Gene3D" id="2.120.10.30">
    <property type="entry name" value="TolB, C-terminal domain"/>
    <property type="match status" value="1"/>
</dbReference>
<evidence type="ECO:0000313" key="3">
    <source>
        <dbReference type="EMBL" id="MBB4081526.1"/>
    </source>
</evidence>
<feature type="domain" description="Glucose/Sorbosone dehydrogenase" evidence="2">
    <location>
        <begin position="158"/>
        <end position="333"/>
    </location>
</feature>
<dbReference type="InterPro" id="IPR012938">
    <property type="entry name" value="Glc/Sorbosone_DH"/>
</dbReference>
<organism evidence="3 4">
    <name type="scientific">Brevundimonas lenta</name>
    <dbReference type="NCBI Taxonomy" id="424796"/>
    <lineage>
        <taxon>Bacteria</taxon>
        <taxon>Pseudomonadati</taxon>
        <taxon>Pseudomonadota</taxon>
        <taxon>Alphaproteobacteria</taxon>
        <taxon>Caulobacterales</taxon>
        <taxon>Caulobacteraceae</taxon>
        <taxon>Brevundimonas</taxon>
    </lineage>
</organism>
<evidence type="ECO:0000259" key="2">
    <source>
        <dbReference type="Pfam" id="PF07995"/>
    </source>
</evidence>
<dbReference type="InterPro" id="IPR011042">
    <property type="entry name" value="6-blade_b-propeller_TolB-like"/>
</dbReference>
<dbReference type="InterPro" id="IPR011041">
    <property type="entry name" value="Quinoprot_gluc/sorb_DH_b-prop"/>
</dbReference>
<dbReference type="SUPFAM" id="SSF50952">
    <property type="entry name" value="Soluble quinoprotein glucose dehydrogenase"/>
    <property type="match status" value="1"/>
</dbReference>
<keyword evidence="1" id="KW-0732">Signal</keyword>
<dbReference type="PANTHER" id="PTHR19328:SF53">
    <property type="entry name" value="MEMBRANE PROTEIN"/>
    <property type="match status" value="1"/>
</dbReference>
<accession>A0A7W6JCA1</accession>
<proteinExistence type="predicted"/>
<keyword evidence="4" id="KW-1185">Reference proteome</keyword>
<dbReference type="EMBL" id="JACIDM010000001">
    <property type="protein sequence ID" value="MBB4081526.1"/>
    <property type="molecule type" value="Genomic_DNA"/>
</dbReference>
<dbReference type="Proteomes" id="UP000529946">
    <property type="component" value="Unassembled WGS sequence"/>
</dbReference>
<protein>
    <submittedName>
        <fullName evidence="3">Glucose/arabinose dehydrogenase</fullName>
    </submittedName>
</protein>
<dbReference type="AlphaFoldDB" id="A0A7W6JCA1"/>
<feature type="chain" id="PRO_5031089034" evidence="1">
    <location>
        <begin position="23"/>
        <end position="428"/>
    </location>
</feature>
<dbReference type="RefSeq" id="WP_183202278.1">
    <property type="nucleotide sequence ID" value="NZ_BAAAER010000002.1"/>
</dbReference>
<comment type="caution">
    <text evidence="3">The sequence shown here is derived from an EMBL/GenBank/DDBJ whole genome shotgun (WGS) entry which is preliminary data.</text>
</comment>
<evidence type="ECO:0000313" key="4">
    <source>
        <dbReference type="Proteomes" id="UP000529946"/>
    </source>
</evidence>
<name>A0A7W6JCA1_9CAUL</name>
<evidence type="ECO:0000256" key="1">
    <source>
        <dbReference type="SAM" id="SignalP"/>
    </source>
</evidence>